<dbReference type="HOGENOM" id="CLU_403335_0_0_1"/>
<dbReference type="Gene3D" id="1.20.1310.10">
    <property type="entry name" value="Cullin Repeats"/>
    <property type="match status" value="1"/>
</dbReference>
<dbReference type="AlphaFoldDB" id="A0A0B2UES5"/>
<dbReference type="SUPFAM" id="SSF74788">
    <property type="entry name" value="Cullin repeat-like"/>
    <property type="match status" value="1"/>
</dbReference>
<dbReference type="InterPro" id="IPR016159">
    <property type="entry name" value="Cullin_repeat-like_dom_sf"/>
</dbReference>
<dbReference type="InterPro" id="IPR036390">
    <property type="entry name" value="WH_DNA-bd_sf"/>
</dbReference>
<dbReference type="EMBL" id="JOKQ01000006">
    <property type="protein sequence ID" value="KHN69586.1"/>
    <property type="molecule type" value="Genomic_DNA"/>
</dbReference>
<organism evidence="1 2">
    <name type="scientific">Ordospora colligata OC4</name>
    <dbReference type="NCBI Taxonomy" id="1354746"/>
    <lineage>
        <taxon>Eukaryota</taxon>
        <taxon>Fungi</taxon>
        <taxon>Fungi incertae sedis</taxon>
        <taxon>Microsporidia</taxon>
        <taxon>Ordosporidae</taxon>
        <taxon>Ordospora</taxon>
    </lineage>
</organism>
<proteinExistence type="predicted"/>
<dbReference type="InterPro" id="IPR036388">
    <property type="entry name" value="WH-like_DNA-bd_sf"/>
</dbReference>
<keyword evidence="2" id="KW-1185">Reference proteome</keyword>
<protein>
    <recommendedName>
        <fullName evidence="3">Cullin family profile domain-containing protein</fullName>
    </recommendedName>
</protein>
<dbReference type="SUPFAM" id="SSF75632">
    <property type="entry name" value="Cullin homology domain"/>
    <property type="match status" value="1"/>
</dbReference>
<name>A0A0B2UES5_9MICR</name>
<dbReference type="RefSeq" id="XP_014563628.1">
    <property type="nucleotide sequence ID" value="XM_014708142.1"/>
</dbReference>
<dbReference type="SUPFAM" id="SSF46785">
    <property type="entry name" value="Winged helix' DNA-binding domain"/>
    <property type="match status" value="1"/>
</dbReference>
<dbReference type="Gene3D" id="1.10.10.10">
    <property type="entry name" value="Winged helix-like DNA-binding domain superfamily/Winged helix DNA-binding domain"/>
    <property type="match status" value="1"/>
</dbReference>
<evidence type="ECO:0008006" key="3">
    <source>
        <dbReference type="Google" id="ProtNLM"/>
    </source>
</evidence>
<dbReference type="Proteomes" id="UP000031056">
    <property type="component" value="Unassembled WGS sequence"/>
</dbReference>
<dbReference type="InterPro" id="IPR036317">
    <property type="entry name" value="Cullin_homology_sf"/>
</dbReference>
<dbReference type="VEuPathDB" id="MicrosporidiaDB:M896_060860"/>
<reference evidence="1 2" key="1">
    <citation type="journal article" date="2014" name="MBio">
        <title>The Ordospora colligata genome; evolution of extreme reduction in microsporidia and host-to-parasite horizontal gene transfer.</title>
        <authorList>
            <person name="Pombert J.-F."/>
            <person name="Haag K.L."/>
            <person name="Beidas S."/>
            <person name="Ebert D."/>
            <person name="Keeling P.J."/>
        </authorList>
    </citation>
    <scope>NUCLEOTIDE SEQUENCE [LARGE SCALE GENOMIC DNA]</scope>
    <source>
        <strain evidence="1 2">OC4</strain>
    </source>
</reference>
<gene>
    <name evidence="1" type="ORF">M896_060860</name>
</gene>
<evidence type="ECO:0000313" key="2">
    <source>
        <dbReference type="Proteomes" id="UP000031056"/>
    </source>
</evidence>
<comment type="caution">
    <text evidence="1">The sequence shown here is derived from an EMBL/GenBank/DDBJ whole genome shotgun (WGS) entry which is preliminary data.</text>
</comment>
<dbReference type="GeneID" id="26261957"/>
<dbReference type="InParanoid" id="A0A0B2UES5"/>
<evidence type="ECO:0000313" key="1">
    <source>
        <dbReference type="EMBL" id="KHN69586.1"/>
    </source>
</evidence>
<sequence>MEYPEFHNLEGLTLKLLRDYRTFSSDDFMCIHNIVYNHCTEVCTTFQTRGLKIYECLKSVFSTHVDHLRCFTSLKTLHHQIDEFSSALAIVSKAYSYLERYFIRISIEKRDGHIMDIRTLGYVVFYRQYMERMMDRAKEIVFFEINVSRSSKDYVFTKLTETVRYLRMLYFCNDESEKYDEMVKQYVDMFRSSMIFDAEIGKVLKRVYLEIYIASKVFEPENNRLYKDVIFGLKSRFAEILKTMHEKMERQERLKLYVKIVQFMDSECMDGVFDQYKSVICKKMETVDRLDGLIALYINVRMHVTENFIKTYELCKYLEDEVRRCLGKLGTNTEDDACRFIEDLLIKKAKINESCNHNNCLCRYIIGMCNELKIESSIEEVIDTVIMVVGMMSNRDMVIGRINGVVQRMILGYSTEPIAVKRLMHVMKKHLGMNMSRKICVMYADYISSSRNDHDVYAQHEGFVVEALFLTRGFYDVSASGESLPSLLRDSEKMVARHKLASYPRAVFEGCYSLSPVVFEMNGFNFCMGADKVAIMMWLDIDRTKDDLRECVGGRGFKRNLEYLLSHGFVILVEEIASLNRKFSNREYEYVKSRCKRVCMMGPDYDLKDILDDNGFDGYNEEVLDLFEVEDEEGVAIDEYMEVEYCEAVLEAKVMRIMKKEKKTSIDEIIAVLSSETGCAEQAIKDAICKLEEKEYCRTDGNDVEYLP</sequence>
<dbReference type="OrthoDB" id="2196131at2759"/>
<accession>A0A0B2UES5</accession>